<dbReference type="Pfam" id="PF00005">
    <property type="entry name" value="ABC_tran"/>
    <property type="match status" value="1"/>
</dbReference>
<keyword evidence="4 6" id="KW-0067">ATP-binding</keyword>
<keyword evidence="3" id="KW-0547">Nucleotide-binding</keyword>
<dbReference type="PANTHER" id="PTHR46743:SF2">
    <property type="entry name" value="TEICHOIC ACIDS EXPORT ATP-BINDING PROTEIN TAGH"/>
    <property type="match status" value="1"/>
</dbReference>
<evidence type="ECO:0000256" key="1">
    <source>
        <dbReference type="ARBA" id="ARBA00005417"/>
    </source>
</evidence>
<dbReference type="InterPro" id="IPR003439">
    <property type="entry name" value="ABC_transporter-like_ATP-bd"/>
</dbReference>
<dbReference type="InterPro" id="IPR050683">
    <property type="entry name" value="Bact_Polysacc_Export_ATP-bd"/>
</dbReference>
<dbReference type="SUPFAM" id="SSF52540">
    <property type="entry name" value="P-loop containing nucleoside triphosphate hydrolases"/>
    <property type="match status" value="1"/>
</dbReference>
<comment type="caution">
    <text evidence="6">The sequence shown here is derived from an EMBL/GenBank/DDBJ whole genome shotgun (WGS) entry which is preliminary data.</text>
</comment>
<dbReference type="RefSeq" id="WP_085381172.1">
    <property type="nucleotide sequence ID" value="NZ_JADNHJ010000003.1"/>
</dbReference>
<sequence length="418" mass="47261">MFDTQSQSASIKEVDRPVVLSVEHVGKYFKLPTEQASGLKQAFINWTRGIKGYKEQHVLRDINFEVHQGDFFGIVGRNGSGKSTLLKLISGIYVPDSGRIEVKGKLVPFIELGVGFNPELTGRENVFLNGALLGFTREEIEDMYDDIVEFAELEEFMDQKLKNYSSGMQVRLAFSVAIQAKGDILVLDEVLAVGDEAFQRKCDNYFAKVKKDPTKTVILVTHDMGAVKKYCNKAVLIKDGEVIVNGNKDDVANRYTLENMRADKRDTDNDKADEYPTGLNARVPMLRINALSKQILTCDDTFQFEVEYQYDEPNSYYLAIAMHDIKRGGVTYDTGANVIKLNQHGHCKVKFEVPLKLFNNGEFKLVVSLRTQNAENPNLTDMVAFTNDDNCCIFAVRDERTRDYALLNDNALQIKQIR</sequence>
<dbReference type="PANTHER" id="PTHR46743">
    <property type="entry name" value="TEICHOIC ACIDS EXPORT ATP-BINDING PROTEIN TAGH"/>
    <property type="match status" value="1"/>
</dbReference>
<evidence type="ECO:0000256" key="2">
    <source>
        <dbReference type="ARBA" id="ARBA00022448"/>
    </source>
</evidence>
<protein>
    <submittedName>
        <fullName evidence="6">ABC transporter, ATP-binding protein</fullName>
    </submittedName>
</protein>
<dbReference type="InterPro" id="IPR027417">
    <property type="entry name" value="P-loop_NTPase"/>
</dbReference>
<dbReference type="InterPro" id="IPR003593">
    <property type="entry name" value="AAA+_ATPase"/>
</dbReference>
<dbReference type="InterPro" id="IPR015860">
    <property type="entry name" value="ABC_transpr_TagH-like"/>
</dbReference>
<dbReference type="Proteomes" id="UP000193905">
    <property type="component" value="Unassembled WGS sequence"/>
</dbReference>
<dbReference type="SMART" id="SM00382">
    <property type="entry name" value="AAA"/>
    <property type="match status" value="1"/>
</dbReference>
<evidence type="ECO:0000313" key="6">
    <source>
        <dbReference type="EMBL" id="OSG96010.1"/>
    </source>
</evidence>
<dbReference type="GO" id="GO:0140359">
    <property type="term" value="F:ABC-type transporter activity"/>
    <property type="evidence" value="ECO:0007669"/>
    <property type="project" value="InterPro"/>
</dbReference>
<proteinExistence type="inferred from homology"/>
<dbReference type="GO" id="GO:0005524">
    <property type="term" value="F:ATP binding"/>
    <property type="evidence" value="ECO:0007669"/>
    <property type="project" value="UniProtKB-KW"/>
</dbReference>
<dbReference type="InterPro" id="IPR017871">
    <property type="entry name" value="ABC_transporter-like_CS"/>
</dbReference>
<evidence type="ECO:0000259" key="5">
    <source>
        <dbReference type="PROSITE" id="PS50893"/>
    </source>
</evidence>
<dbReference type="CDD" id="cd03220">
    <property type="entry name" value="ABC_KpsT_Wzt"/>
    <property type="match status" value="1"/>
</dbReference>
<accession>A0A1X2ZNJ7</accession>
<comment type="similarity">
    <text evidence="1">Belongs to the ABC transporter superfamily.</text>
</comment>
<feature type="domain" description="ABC transporter" evidence="5">
    <location>
        <begin position="39"/>
        <end position="264"/>
    </location>
</feature>
<dbReference type="AlphaFoldDB" id="A0A1X2ZNJ7"/>
<reference evidence="6 7" key="1">
    <citation type="journal article" date="2016" name="Sci. Rep.">
        <title>Evaluation of genetic diversity among strains of the human gut commensal Bifidobacterium adolescentis.</title>
        <authorList>
            <person name="Duranti S."/>
            <person name="Milani C."/>
            <person name="Lugli G.A."/>
            <person name="Mancabelli L."/>
            <person name="Turroni F."/>
            <person name="Ferrario C."/>
            <person name="Mangifesta M."/>
            <person name="Viappiani A."/>
            <person name="Sanchez B."/>
            <person name="Margolles A."/>
            <person name="van Sinderen D."/>
            <person name="Ventura M."/>
        </authorList>
    </citation>
    <scope>NUCLEOTIDE SEQUENCE [LARGE SCALE GENOMIC DNA]</scope>
    <source>
        <strain evidence="6 7">AL46-2</strain>
    </source>
</reference>
<dbReference type="PROSITE" id="PS00211">
    <property type="entry name" value="ABC_TRANSPORTER_1"/>
    <property type="match status" value="1"/>
</dbReference>
<name>A0A1X2ZNJ7_BIFAD</name>
<dbReference type="GO" id="GO:0016020">
    <property type="term" value="C:membrane"/>
    <property type="evidence" value="ECO:0007669"/>
    <property type="project" value="InterPro"/>
</dbReference>
<keyword evidence="2" id="KW-0813">Transport</keyword>
<evidence type="ECO:0000256" key="3">
    <source>
        <dbReference type="ARBA" id="ARBA00022741"/>
    </source>
</evidence>
<dbReference type="GO" id="GO:0016887">
    <property type="term" value="F:ATP hydrolysis activity"/>
    <property type="evidence" value="ECO:0007669"/>
    <property type="project" value="InterPro"/>
</dbReference>
<evidence type="ECO:0000256" key="4">
    <source>
        <dbReference type="ARBA" id="ARBA00022840"/>
    </source>
</evidence>
<organism evidence="6 7">
    <name type="scientific">Bifidobacterium adolescentis</name>
    <dbReference type="NCBI Taxonomy" id="1680"/>
    <lineage>
        <taxon>Bacteria</taxon>
        <taxon>Bacillati</taxon>
        <taxon>Actinomycetota</taxon>
        <taxon>Actinomycetes</taxon>
        <taxon>Bifidobacteriales</taxon>
        <taxon>Bifidobacteriaceae</taxon>
        <taxon>Bifidobacterium</taxon>
    </lineage>
</organism>
<dbReference type="PROSITE" id="PS50893">
    <property type="entry name" value="ABC_TRANSPORTER_2"/>
    <property type="match status" value="1"/>
</dbReference>
<dbReference type="EMBL" id="LNKH01000010">
    <property type="protein sequence ID" value="OSG96010.1"/>
    <property type="molecule type" value="Genomic_DNA"/>
</dbReference>
<evidence type="ECO:0000313" key="7">
    <source>
        <dbReference type="Proteomes" id="UP000193905"/>
    </source>
</evidence>
<gene>
    <name evidence="6" type="ORF">AL0462_1610</name>
</gene>
<dbReference type="Gene3D" id="3.40.50.300">
    <property type="entry name" value="P-loop containing nucleotide triphosphate hydrolases"/>
    <property type="match status" value="1"/>
</dbReference>